<proteinExistence type="predicted"/>
<sequence length="453" mass="50448">MIALVVHWRLRFRAGAPLYGRRPRDAAQFLASGTPSGLSSYPIASGNRTTGAPPSTVYCRVRPSSTHGYRSHIAPTAGGFTVIQHRAPLTPEIEIARFQSEVPWPVRRPSADPVLAQPMSFTSSDVAVFLSARRDEASANDTPGSQIAQLVTPKIAVTCLRLMTILVLKKWGRQILKYRHSITRAARNGTPPAGGPRGDAVRQTKTRVTRAEDEENAITEEAELPKALPPDAPTLVELGDYDGRRQFPTTCYFSEELGSDNKQYNQRKSVKMTTTASVARPRRSCSTGTLVLAATLLSGTTIDAFSIRYHSCLARRRNPQPRGMTSICASRHSPHSPLEDDPGQRDDSYWDQLQQASKDPILFEKFIEESMRKEKVKAEGGRSQSAPGSPKRQSDVRHDDGMPKKTGKYIPIEQWDAERTDNLTREERIQWEAQRDGNRFAQNEILARNLKSF</sequence>
<dbReference type="eggNOG" id="ENOG502TAEE">
    <property type="taxonomic scope" value="Eukaryota"/>
</dbReference>
<dbReference type="Proteomes" id="UP000266841">
    <property type="component" value="Unassembled WGS sequence"/>
</dbReference>
<organism evidence="2 3">
    <name type="scientific">Thalassiosira oceanica</name>
    <name type="common">Marine diatom</name>
    <dbReference type="NCBI Taxonomy" id="159749"/>
    <lineage>
        <taxon>Eukaryota</taxon>
        <taxon>Sar</taxon>
        <taxon>Stramenopiles</taxon>
        <taxon>Ochrophyta</taxon>
        <taxon>Bacillariophyta</taxon>
        <taxon>Coscinodiscophyceae</taxon>
        <taxon>Thalassiosirophycidae</taxon>
        <taxon>Thalassiosirales</taxon>
        <taxon>Thalassiosiraceae</taxon>
        <taxon>Thalassiosira</taxon>
    </lineage>
</organism>
<keyword evidence="3" id="KW-1185">Reference proteome</keyword>
<accession>K0TJD2</accession>
<evidence type="ECO:0000256" key="1">
    <source>
        <dbReference type="SAM" id="MobiDB-lite"/>
    </source>
</evidence>
<feature type="region of interest" description="Disordered" evidence="1">
    <location>
        <begin position="318"/>
        <end position="348"/>
    </location>
</feature>
<reference evidence="2 3" key="1">
    <citation type="journal article" date="2012" name="Genome Biol.">
        <title>Genome and low-iron response of an oceanic diatom adapted to chronic iron limitation.</title>
        <authorList>
            <person name="Lommer M."/>
            <person name="Specht M."/>
            <person name="Roy A.S."/>
            <person name="Kraemer L."/>
            <person name="Andreson R."/>
            <person name="Gutowska M.A."/>
            <person name="Wolf J."/>
            <person name="Bergner S.V."/>
            <person name="Schilhabel M.B."/>
            <person name="Klostermeier U.C."/>
            <person name="Beiko R.G."/>
            <person name="Rosenstiel P."/>
            <person name="Hippler M."/>
            <person name="Laroche J."/>
        </authorList>
    </citation>
    <scope>NUCLEOTIDE SEQUENCE [LARGE SCALE GENOMIC DNA]</scope>
    <source>
        <strain evidence="2 3">CCMP1005</strain>
    </source>
</reference>
<dbReference type="OrthoDB" id="46483at2759"/>
<protein>
    <submittedName>
        <fullName evidence="2">Uncharacterized protein</fullName>
    </submittedName>
</protein>
<dbReference type="AlphaFoldDB" id="K0TJD2"/>
<feature type="region of interest" description="Disordered" evidence="1">
    <location>
        <begin position="186"/>
        <end position="214"/>
    </location>
</feature>
<comment type="caution">
    <text evidence="2">The sequence shown here is derived from an EMBL/GenBank/DDBJ whole genome shotgun (WGS) entry which is preliminary data.</text>
</comment>
<dbReference type="EMBL" id="AGNL01004010">
    <property type="protein sequence ID" value="EJK74036.1"/>
    <property type="molecule type" value="Genomic_DNA"/>
</dbReference>
<feature type="region of interest" description="Disordered" evidence="1">
    <location>
        <begin position="373"/>
        <end position="413"/>
    </location>
</feature>
<gene>
    <name evidence="2" type="ORF">THAOC_04312</name>
</gene>
<name>K0TJD2_THAOC</name>
<feature type="compositionally biased region" description="Basic and acidic residues" evidence="1">
    <location>
        <begin position="392"/>
        <end position="403"/>
    </location>
</feature>
<evidence type="ECO:0000313" key="3">
    <source>
        <dbReference type="Proteomes" id="UP000266841"/>
    </source>
</evidence>
<evidence type="ECO:0000313" key="2">
    <source>
        <dbReference type="EMBL" id="EJK74036.1"/>
    </source>
</evidence>